<feature type="transmembrane region" description="Helical" evidence="1">
    <location>
        <begin position="36"/>
        <end position="56"/>
    </location>
</feature>
<evidence type="ECO:0000313" key="3">
    <source>
        <dbReference type="Proteomes" id="UP000230202"/>
    </source>
</evidence>
<comment type="caution">
    <text evidence="2">The sequence shown here is derived from an EMBL/GenBank/DDBJ whole genome shotgun (WGS) entry which is preliminary data.</text>
</comment>
<evidence type="ECO:0000313" key="2">
    <source>
        <dbReference type="EMBL" id="PIT39917.1"/>
    </source>
</evidence>
<sequence length="63" mass="7456">MAALLRLNQFKLFFIISLLYLLRLLLNKLTFINYNVAFIIICKDMPFTVLISVFGVNKNLFWL</sequence>
<accession>A0A2N9X7Q8</accession>
<dbReference type="EMBL" id="MEIL01000023">
    <property type="protein sequence ID" value="PIT39917.1"/>
    <property type="molecule type" value="Genomic_DNA"/>
</dbReference>
<organism evidence="2 3">
    <name type="scientific">Snodgrassella alvi</name>
    <dbReference type="NCBI Taxonomy" id="1196083"/>
    <lineage>
        <taxon>Bacteria</taxon>
        <taxon>Pseudomonadati</taxon>
        <taxon>Pseudomonadota</taxon>
        <taxon>Betaproteobacteria</taxon>
        <taxon>Neisseriales</taxon>
        <taxon>Neisseriaceae</taxon>
        <taxon>Snodgrassella</taxon>
    </lineage>
</organism>
<feature type="transmembrane region" description="Helical" evidence="1">
    <location>
        <begin position="12"/>
        <end position="30"/>
    </location>
</feature>
<dbReference type="Proteomes" id="UP000230202">
    <property type="component" value="Unassembled WGS sequence"/>
</dbReference>
<keyword evidence="3" id="KW-1185">Reference proteome</keyword>
<reference evidence="2" key="1">
    <citation type="journal article" date="2017" name="MBio">
        <title>Type VI secretion-mediated competition in the bee gut microbiome.</title>
        <authorList>
            <person name="Steele M.I."/>
            <person name="Kwong W.K."/>
            <person name="Powell J.E."/>
            <person name="Whiteley M."/>
            <person name="Moran N.A."/>
        </authorList>
    </citation>
    <scope>NUCLEOTIDE SEQUENCE [LARGE SCALE GENOMIC DNA]</scope>
    <source>
        <strain evidence="2">WkB273</strain>
    </source>
</reference>
<protein>
    <submittedName>
        <fullName evidence="2">Uncharacterized protein</fullName>
    </submittedName>
</protein>
<proteinExistence type="predicted"/>
<name>A0A2N9X7Q8_9NEIS</name>
<gene>
    <name evidence="2" type="ORF">BHC54_03930</name>
</gene>
<evidence type="ECO:0000256" key="1">
    <source>
        <dbReference type="SAM" id="Phobius"/>
    </source>
</evidence>
<dbReference type="AlphaFoldDB" id="A0A2N9X7Q8"/>
<keyword evidence="1" id="KW-0472">Membrane</keyword>
<keyword evidence="1" id="KW-0812">Transmembrane</keyword>
<keyword evidence="1" id="KW-1133">Transmembrane helix</keyword>